<dbReference type="HOGENOM" id="CLU_045430_0_0_1"/>
<gene>
    <name evidence="3" type="ORF">SPBR_08453</name>
</gene>
<dbReference type="AlphaFoldDB" id="A0A0C2F6I8"/>
<sequence>MVRPPSDPPLGPLLRLEGIDFDRLPSHECSIDTIKPLITNLLKESLDFIGTVDVYDQQRDTKPNPSGWYPKGSAKFNGAKVTGGPDTVAVELLERDILQSELDAVVNQPYGGGNVCRKSTKAVSETWACRRSFHNNLTQDGTADWLEFLKHMKDEHVKTEDDMTDTVVGTNTAYIWNGIHRAMSIDLNALGMRPIRGPSVWTDFTLQIVEMKHDLGNKLFDYRVFPVLQMSCLSAQSAPHDEFLVISVPINGWGAAPAPRDGRKLANGPRTTIGSYVSVERFRLGPKTQREAPLQKVSTFGKVKSSLRIKKLKPRSSVAQIAEAAPVQQAEQASQEDGSAAGALQAADQAGIARDAVNPEDVPDNYLDNLQIEWVMATASHARGNLPLFIQKPFIPKKIAIDVPLFLKVMVNKREPRSPPTPPVGSQVANDEQAAGQETANQEAGNQATANPAAVIEASSNAH</sequence>
<dbReference type="InterPro" id="IPR024500">
    <property type="entry name" value="DUF3074"/>
</dbReference>
<feature type="domain" description="DUF3074" evidence="2">
    <location>
        <begin position="127"/>
        <end position="408"/>
    </location>
</feature>
<reference evidence="3 4" key="1">
    <citation type="journal article" date="2014" name="BMC Genomics">
        <title>Comparative genomics of the major fungal agents of human and animal Sporotrichosis: Sporothrix schenckii and Sporothrix brasiliensis.</title>
        <authorList>
            <person name="Teixeira M.M."/>
            <person name="de Almeida L.G."/>
            <person name="Kubitschek-Barreira P."/>
            <person name="Alves F.L."/>
            <person name="Kioshima E.S."/>
            <person name="Abadio A.K."/>
            <person name="Fernandes L."/>
            <person name="Derengowski L.S."/>
            <person name="Ferreira K.S."/>
            <person name="Souza R.C."/>
            <person name="Ruiz J.C."/>
            <person name="de Andrade N.C."/>
            <person name="Paes H.C."/>
            <person name="Nicola A.M."/>
            <person name="Albuquerque P."/>
            <person name="Gerber A.L."/>
            <person name="Martins V.P."/>
            <person name="Peconick L.D."/>
            <person name="Neto A.V."/>
            <person name="Chaucanez C.B."/>
            <person name="Silva P.A."/>
            <person name="Cunha O.L."/>
            <person name="de Oliveira F.F."/>
            <person name="dos Santos T.C."/>
            <person name="Barros A.L."/>
            <person name="Soares M.A."/>
            <person name="de Oliveira L.M."/>
            <person name="Marini M.M."/>
            <person name="Villalobos-Duno H."/>
            <person name="Cunha M.M."/>
            <person name="de Hoog S."/>
            <person name="da Silveira J.F."/>
            <person name="Henrissat B."/>
            <person name="Nino-Vega G.A."/>
            <person name="Cisalpino P.S."/>
            <person name="Mora-Montes H.M."/>
            <person name="Almeida S.R."/>
            <person name="Stajich J.E."/>
            <person name="Lopes-Bezerra L.M."/>
            <person name="Vasconcelos A.T."/>
            <person name="Felipe M.S."/>
        </authorList>
    </citation>
    <scope>NUCLEOTIDE SEQUENCE [LARGE SCALE GENOMIC DNA]</scope>
    <source>
        <strain evidence="3 4">5110</strain>
    </source>
</reference>
<dbReference type="VEuPathDB" id="FungiDB:SPBR_08453"/>
<dbReference type="EMBL" id="AWTV01000011">
    <property type="protein sequence ID" value="KIH86613.1"/>
    <property type="molecule type" value="Genomic_DNA"/>
</dbReference>
<dbReference type="PANTHER" id="PTHR40370:SF1">
    <property type="entry name" value="DUF3074 DOMAIN-CONTAINING PROTEIN"/>
    <property type="match status" value="1"/>
</dbReference>
<keyword evidence="4" id="KW-1185">Reference proteome</keyword>
<evidence type="ECO:0000259" key="2">
    <source>
        <dbReference type="Pfam" id="PF11274"/>
    </source>
</evidence>
<dbReference type="Proteomes" id="UP000031575">
    <property type="component" value="Unassembled WGS sequence"/>
</dbReference>
<comment type="caution">
    <text evidence="3">The sequence shown here is derived from an EMBL/GenBank/DDBJ whole genome shotgun (WGS) entry which is preliminary data.</text>
</comment>
<dbReference type="RefSeq" id="XP_040614623.1">
    <property type="nucleotide sequence ID" value="XM_040766691.1"/>
</dbReference>
<dbReference type="Pfam" id="PF11274">
    <property type="entry name" value="DUF3074"/>
    <property type="match status" value="1"/>
</dbReference>
<dbReference type="PANTHER" id="PTHR40370">
    <property type="entry name" value="EXPRESSED PROTEIN"/>
    <property type="match status" value="1"/>
</dbReference>
<evidence type="ECO:0000256" key="1">
    <source>
        <dbReference type="SAM" id="MobiDB-lite"/>
    </source>
</evidence>
<organism evidence="3 4">
    <name type="scientific">Sporothrix brasiliensis 5110</name>
    <dbReference type="NCBI Taxonomy" id="1398154"/>
    <lineage>
        <taxon>Eukaryota</taxon>
        <taxon>Fungi</taxon>
        <taxon>Dikarya</taxon>
        <taxon>Ascomycota</taxon>
        <taxon>Pezizomycotina</taxon>
        <taxon>Sordariomycetes</taxon>
        <taxon>Sordariomycetidae</taxon>
        <taxon>Ophiostomatales</taxon>
        <taxon>Ophiostomataceae</taxon>
        <taxon>Sporothrix</taxon>
    </lineage>
</organism>
<accession>A0A0C2F6I8</accession>
<evidence type="ECO:0000313" key="4">
    <source>
        <dbReference type="Proteomes" id="UP000031575"/>
    </source>
</evidence>
<proteinExistence type="predicted"/>
<feature type="region of interest" description="Disordered" evidence="1">
    <location>
        <begin position="414"/>
        <end position="463"/>
    </location>
</feature>
<feature type="compositionally biased region" description="Polar residues" evidence="1">
    <location>
        <begin position="436"/>
        <end position="450"/>
    </location>
</feature>
<evidence type="ECO:0000313" key="3">
    <source>
        <dbReference type="EMBL" id="KIH86613.1"/>
    </source>
</evidence>
<dbReference type="GeneID" id="63681612"/>
<protein>
    <recommendedName>
        <fullName evidence="2">DUF3074 domain-containing protein</fullName>
    </recommendedName>
</protein>
<name>A0A0C2F6I8_9PEZI</name>
<dbReference type="OrthoDB" id="6423603at2759"/>